<dbReference type="InterPro" id="IPR029063">
    <property type="entry name" value="SAM-dependent_MTases_sf"/>
</dbReference>
<proteinExistence type="inferred from homology"/>
<feature type="domain" description="Protein arginine N-methyltransferase" evidence="7">
    <location>
        <begin position="228"/>
        <end position="322"/>
    </location>
</feature>
<sequence length="685" mass="79760">MFTSKFNTMTGNLDWEIQNEDYDYQQELARAGFADMLHDYERNRLYYEGLKKVIKKLKSENKVVNVLDIGTGTGLLSMMAVMCGADTVTACEGFKPMVAVAKKCIEANGMKDKIKIIEKRSTEVVVGVDMDRRANVLVTEVFDTELIGEGAISTFTHALDNLLVQDCYVIPDNGVMYIQIVDSPQCHDWNWLNLEKYNLKVPHDYRNLAGDAIFDIQLTEFNEFTPLTEPLEAFRFSFSGKKPLPFENKNVIEAVSKTDGKAHGIFMWWILRMDYENEILLSCAPKWAHHTPNNMQWRDHWMQAIYFPTQIKEFSKDEKFLIECEHDEYSLKFDVFRYSEKEYVLNSDRPIGDISLGMTLVSRNRLSQLNDHKRNDMFLNLLKKHENDCRSLLIVNDDFSLLPLLAASETKYKHITILESNKFRERCLLSFLNENNLLDERITIIDKNFNELNSNDLKNNDFDLILSESSFNSILLPWDNLYLYYGLENLRSIKQKEFEQVKRILPVRLRLKAILINMENLDKIRSQVGVCEGFDLSEFDKIILDASKNSDGFMEPHPLWEYPSYPLSEVYEIFCFNFASSANEPVLKTFKFELKSNGFLNGAALWHELDFDENDPSLVINTGLLEKPQNDKYLVWSKNYKQAVHIMDRKVNITEENKNSMYVICTVKFDPKLGNFNVDFRIEEN</sequence>
<name>A0A813MVS4_9BILA</name>
<dbReference type="PANTHER" id="PTHR11006:SF4">
    <property type="entry name" value="PROTEIN ARGININE N-METHYLTRANSFERASE 7"/>
    <property type="match status" value="1"/>
</dbReference>
<dbReference type="GO" id="GO:0032259">
    <property type="term" value="P:methylation"/>
    <property type="evidence" value="ECO:0007669"/>
    <property type="project" value="UniProtKB-KW"/>
</dbReference>
<evidence type="ECO:0000256" key="2">
    <source>
        <dbReference type="ARBA" id="ARBA00022679"/>
    </source>
</evidence>
<evidence type="ECO:0000256" key="4">
    <source>
        <dbReference type="ARBA" id="ARBA00022737"/>
    </source>
</evidence>
<dbReference type="PANTHER" id="PTHR11006">
    <property type="entry name" value="PROTEIN ARGININE N-METHYLTRANSFERASE"/>
    <property type="match status" value="1"/>
</dbReference>
<dbReference type="EMBL" id="CAJNOC010000211">
    <property type="protein sequence ID" value="CAF0727754.1"/>
    <property type="molecule type" value="Genomic_DNA"/>
</dbReference>
<dbReference type="AlphaFoldDB" id="A0A813MVS4"/>
<dbReference type="Pfam" id="PF22528">
    <property type="entry name" value="PRMT_C"/>
    <property type="match status" value="2"/>
</dbReference>
<evidence type="ECO:0000256" key="1">
    <source>
        <dbReference type="ARBA" id="ARBA00022603"/>
    </source>
</evidence>
<comment type="function">
    <text evidence="5">Arginine methyltransferase that can both catalyze the formation of omega-N monomethylarginine (MMA) and symmetrical dimethylarginine (sDMA).</text>
</comment>
<dbReference type="Gene3D" id="2.70.160.11">
    <property type="entry name" value="Hnrnp arginine n-methyltransferase1"/>
    <property type="match status" value="2"/>
</dbReference>
<keyword evidence="4" id="KW-0677">Repeat</keyword>
<dbReference type="GO" id="GO:0042054">
    <property type="term" value="F:histone methyltransferase activity"/>
    <property type="evidence" value="ECO:0007669"/>
    <property type="project" value="TreeGrafter"/>
</dbReference>
<dbReference type="InterPro" id="IPR055135">
    <property type="entry name" value="PRMT_dom"/>
</dbReference>
<dbReference type="Pfam" id="PF06325">
    <property type="entry name" value="PrmA"/>
    <property type="match status" value="1"/>
</dbReference>
<organism evidence="8 9">
    <name type="scientific">Brachionus calyciflorus</name>
    <dbReference type="NCBI Taxonomy" id="104777"/>
    <lineage>
        <taxon>Eukaryota</taxon>
        <taxon>Metazoa</taxon>
        <taxon>Spiralia</taxon>
        <taxon>Gnathifera</taxon>
        <taxon>Rotifera</taxon>
        <taxon>Eurotatoria</taxon>
        <taxon>Monogononta</taxon>
        <taxon>Pseudotrocha</taxon>
        <taxon>Ploima</taxon>
        <taxon>Brachionidae</taxon>
        <taxon>Brachionus</taxon>
    </lineage>
</organism>
<keyword evidence="3 6" id="KW-0949">S-adenosyl-L-methionine</keyword>
<dbReference type="Proteomes" id="UP000663879">
    <property type="component" value="Unassembled WGS sequence"/>
</dbReference>
<keyword evidence="2 6" id="KW-0808">Transferase</keyword>
<protein>
    <recommendedName>
        <fullName evidence="5">Protein arginine N-methyltransferase</fullName>
        <ecNumber evidence="5">2.1.1.-</ecNumber>
    </recommendedName>
</protein>
<feature type="domain" description="Protein arginine N-methyltransferase" evidence="7">
    <location>
        <begin position="532"/>
        <end position="666"/>
    </location>
</feature>
<accession>A0A813MVS4</accession>
<evidence type="ECO:0000256" key="6">
    <source>
        <dbReference type="PROSITE-ProRule" id="PRU01015"/>
    </source>
</evidence>
<dbReference type="CDD" id="cd02440">
    <property type="entry name" value="AdoMet_MTases"/>
    <property type="match status" value="1"/>
</dbReference>
<dbReference type="InterPro" id="IPR025799">
    <property type="entry name" value="Arg_MeTrfase"/>
</dbReference>
<dbReference type="PIRSF" id="PIRSF036946">
    <property type="entry name" value="Arg_N-mtase"/>
    <property type="match status" value="1"/>
</dbReference>
<dbReference type="InterPro" id="IPR014644">
    <property type="entry name" value="MeTrfase_PRMT7"/>
</dbReference>
<keyword evidence="9" id="KW-1185">Reference proteome</keyword>
<dbReference type="Gene3D" id="3.40.50.150">
    <property type="entry name" value="Vaccinia Virus protein VP39"/>
    <property type="match status" value="2"/>
</dbReference>
<evidence type="ECO:0000313" key="8">
    <source>
        <dbReference type="EMBL" id="CAF0727754.1"/>
    </source>
</evidence>
<comment type="caution">
    <text evidence="8">The sequence shown here is derived from an EMBL/GenBank/DDBJ whole genome shotgun (WGS) entry which is preliminary data.</text>
</comment>
<comment type="similarity">
    <text evidence="5">Belongs to the class I-like SAM-binding methyltransferase superfamily. Protein arginine N-methyltransferase family. PRMT7 subfamily.</text>
</comment>
<reference evidence="8" key="1">
    <citation type="submission" date="2021-02" db="EMBL/GenBank/DDBJ databases">
        <authorList>
            <person name="Nowell W R."/>
        </authorList>
    </citation>
    <scope>NUCLEOTIDE SEQUENCE</scope>
    <source>
        <strain evidence="8">Ploen Becks lab</strain>
    </source>
</reference>
<dbReference type="SUPFAM" id="SSF53335">
    <property type="entry name" value="S-adenosyl-L-methionine-dependent methyltransferases"/>
    <property type="match status" value="2"/>
</dbReference>
<dbReference type="PROSITE" id="PS51678">
    <property type="entry name" value="SAM_MT_PRMT"/>
    <property type="match status" value="2"/>
</dbReference>
<dbReference type="FunFam" id="3.40.50.150:FF:000071">
    <property type="entry name" value="Protein arginine N-methyltransferase 7"/>
    <property type="match status" value="1"/>
</dbReference>
<dbReference type="GO" id="GO:0016274">
    <property type="term" value="F:protein-arginine N-methyltransferase activity"/>
    <property type="evidence" value="ECO:0007669"/>
    <property type="project" value="InterPro"/>
</dbReference>
<evidence type="ECO:0000313" key="9">
    <source>
        <dbReference type="Proteomes" id="UP000663879"/>
    </source>
</evidence>
<evidence type="ECO:0000256" key="5">
    <source>
        <dbReference type="PIRNR" id="PIRNR036946"/>
    </source>
</evidence>
<dbReference type="OrthoDB" id="412876at2759"/>
<keyword evidence="1 6" id="KW-0489">Methyltransferase</keyword>
<dbReference type="EC" id="2.1.1.-" evidence="5"/>
<gene>
    <name evidence="8" type="ORF">OXX778_LOCUS2631</name>
</gene>
<evidence type="ECO:0000259" key="7">
    <source>
        <dbReference type="Pfam" id="PF22528"/>
    </source>
</evidence>
<evidence type="ECO:0000256" key="3">
    <source>
        <dbReference type="ARBA" id="ARBA00022691"/>
    </source>
</evidence>